<organism evidence="1 2">
    <name type="scientific">Aeoliella straminimaris</name>
    <dbReference type="NCBI Taxonomy" id="2954799"/>
    <lineage>
        <taxon>Bacteria</taxon>
        <taxon>Pseudomonadati</taxon>
        <taxon>Planctomycetota</taxon>
        <taxon>Planctomycetia</taxon>
        <taxon>Pirellulales</taxon>
        <taxon>Lacipirellulaceae</taxon>
        <taxon>Aeoliella</taxon>
    </lineage>
</organism>
<proteinExistence type="predicted"/>
<dbReference type="EMBL" id="JAMXLR010000025">
    <property type="protein sequence ID" value="MCO6043644.1"/>
    <property type="molecule type" value="Genomic_DNA"/>
</dbReference>
<sequence length="160" mass="17628">MRTRATFRVRLLRRILRRLVVLVGHLQVVLRRDRLRVAHPFTDHVDRELFGEFSLARAPQVVEQLGPGIDTSTADDPQELSPQVGICVTVAGDHVDAVGRAVLVVGGPHCVELFTQLGEQRDDPRGFTLVVGSLRARHTQQALLPVDVVPGEGQVLTRAP</sequence>
<dbReference type="Proteomes" id="UP001155241">
    <property type="component" value="Unassembled WGS sequence"/>
</dbReference>
<name>A0A9X2F881_9BACT</name>
<comment type="caution">
    <text evidence="1">The sequence shown here is derived from an EMBL/GenBank/DDBJ whole genome shotgun (WGS) entry which is preliminary data.</text>
</comment>
<evidence type="ECO:0000313" key="1">
    <source>
        <dbReference type="EMBL" id="MCO6043644.1"/>
    </source>
</evidence>
<keyword evidence="2" id="KW-1185">Reference proteome</keyword>
<protein>
    <submittedName>
        <fullName evidence="1">Uncharacterized protein</fullName>
    </submittedName>
</protein>
<gene>
    <name evidence="1" type="ORF">NG895_06970</name>
</gene>
<accession>A0A9X2F881</accession>
<evidence type="ECO:0000313" key="2">
    <source>
        <dbReference type="Proteomes" id="UP001155241"/>
    </source>
</evidence>
<dbReference type="AlphaFoldDB" id="A0A9X2F881"/>
<reference evidence="1" key="1">
    <citation type="submission" date="2022-06" db="EMBL/GenBank/DDBJ databases">
        <title>Aeoliella straminimaris, a novel planctomycete from sediments.</title>
        <authorList>
            <person name="Vitorino I.R."/>
            <person name="Lage O.M."/>
        </authorList>
    </citation>
    <scope>NUCLEOTIDE SEQUENCE</scope>
    <source>
        <strain evidence="1">ICT_H6.2</strain>
    </source>
</reference>